<evidence type="ECO:0008006" key="3">
    <source>
        <dbReference type="Google" id="ProtNLM"/>
    </source>
</evidence>
<evidence type="ECO:0000313" key="1">
    <source>
        <dbReference type="EMBL" id="GMA22420.1"/>
    </source>
</evidence>
<gene>
    <name evidence="1" type="ORF">GCM10025864_01790</name>
</gene>
<proteinExistence type="predicted"/>
<dbReference type="RefSeq" id="WP_284291415.1">
    <property type="nucleotide sequence ID" value="NZ_BSUK01000001.1"/>
</dbReference>
<reference evidence="2" key="1">
    <citation type="journal article" date="2019" name="Int. J. Syst. Evol. Microbiol.">
        <title>The Global Catalogue of Microorganisms (GCM) 10K type strain sequencing project: providing services to taxonomists for standard genome sequencing and annotation.</title>
        <authorList>
            <consortium name="The Broad Institute Genomics Platform"/>
            <consortium name="The Broad Institute Genome Sequencing Center for Infectious Disease"/>
            <person name="Wu L."/>
            <person name="Ma J."/>
        </authorList>
    </citation>
    <scope>NUCLEOTIDE SEQUENCE [LARGE SCALE GENOMIC DNA]</scope>
    <source>
        <strain evidence="2">NBRC 106348</strain>
    </source>
</reference>
<dbReference type="EMBL" id="BSUK01000001">
    <property type="protein sequence ID" value="GMA22420.1"/>
    <property type="molecule type" value="Genomic_DNA"/>
</dbReference>
<keyword evidence="2" id="KW-1185">Reference proteome</keyword>
<organism evidence="1 2">
    <name type="scientific">Luteimicrobium album</name>
    <dbReference type="NCBI Taxonomy" id="1054550"/>
    <lineage>
        <taxon>Bacteria</taxon>
        <taxon>Bacillati</taxon>
        <taxon>Actinomycetota</taxon>
        <taxon>Actinomycetes</taxon>
        <taxon>Micrococcales</taxon>
        <taxon>Luteimicrobium</taxon>
    </lineage>
</organism>
<name>A0ABQ6HV70_9MICO</name>
<accession>A0ABQ6HV70</accession>
<protein>
    <recommendedName>
        <fullName evidence="3">AAA domain-containing protein</fullName>
    </recommendedName>
</protein>
<comment type="caution">
    <text evidence="1">The sequence shown here is derived from an EMBL/GenBank/DDBJ whole genome shotgun (WGS) entry which is preliminary data.</text>
</comment>
<sequence length="98" mass="10897">MPYLSRTIDRELDELMAMAAAIALDGPKGVGKTDTARRRATSVWYLDDPAQREVARADFDLASAPEGTLLLDEWQRLPQIWDSVRRRVDDGAPPVATS</sequence>
<dbReference type="Proteomes" id="UP001157091">
    <property type="component" value="Unassembled WGS sequence"/>
</dbReference>
<evidence type="ECO:0000313" key="2">
    <source>
        <dbReference type="Proteomes" id="UP001157091"/>
    </source>
</evidence>